<evidence type="ECO:0000256" key="8">
    <source>
        <dbReference type="ARBA" id="ARBA00048679"/>
    </source>
</evidence>
<dbReference type="GO" id="GO:0005524">
    <property type="term" value="F:ATP binding"/>
    <property type="evidence" value="ECO:0007669"/>
    <property type="project" value="UniProtKB-UniRule"/>
</dbReference>
<evidence type="ECO:0000256" key="3">
    <source>
        <dbReference type="ARBA" id="ARBA00022679"/>
    </source>
</evidence>
<evidence type="ECO:0000256" key="4">
    <source>
        <dbReference type="ARBA" id="ARBA00022741"/>
    </source>
</evidence>
<keyword evidence="3" id="KW-0808">Transferase</keyword>
<dbReference type="GO" id="GO:0004674">
    <property type="term" value="F:protein serine/threonine kinase activity"/>
    <property type="evidence" value="ECO:0007669"/>
    <property type="project" value="UniProtKB-KW"/>
</dbReference>
<feature type="binding site" evidence="9">
    <location>
        <position position="119"/>
    </location>
    <ligand>
        <name>ATP</name>
        <dbReference type="ChEBI" id="CHEBI:30616"/>
    </ligand>
</feature>
<dbReference type="PROSITE" id="PS50011">
    <property type="entry name" value="PROTEIN_KINASE_DOM"/>
    <property type="match status" value="1"/>
</dbReference>
<name>A0A0G2I389_9EURO</name>
<dbReference type="GO" id="GO:0050684">
    <property type="term" value="P:regulation of mRNA processing"/>
    <property type="evidence" value="ECO:0007669"/>
    <property type="project" value="TreeGrafter"/>
</dbReference>
<dbReference type="Pfam" id="PF00069">
    <property type="entry name" value="Pkinase"/>
    <property type="match status" value="1"/>
</dbReference>
<keyword evidence="4 9" id="KW-0547">Nucleotide-binding</keyword>
<dbReference type="PANTHER" id="PTHR47634:SF9">
    <property type="entry name" value="PROTEIN KINASE DOMAIN-CONTAINING PROTEIN-RELATED"/>
    <property type="match status" value="1"/>
</dbReference>
<dbReference type="SUPFAM" id="SSF56112">
    <property type="entry name" value="Protein kinase-like (PK-like)"/>
    <property type="match status" value="1"/>
</dbReference>
<evidence type="ECO:0000256" key="2">
    <source>
        <dbReference type="ARBA" id="ARBA00022527"/>
    </source>
</evidence>
<feature type="domain" description="Protein kinase" evidence="10">
    <location>
        <begin position="90"/>
        <end position="474"/>
    </location>
</feature>
<evidence type="ECO:0000259" key="10">
    <source>
        <dbReference type="PROSITE" id="PS50011"/>
    </source>
</evidence>
<comment type="catalytic activity">
    <reaction evidence="8">
        <text>L-seryl-[protein] + ATP = O-phospho-L-seryl-[protein] + ADP + H(+)</text>
        <dbReference type="Rhea" id="RHEA:17989"/>
        <dbReference type="Rhea" id="RHEA-COMP:9863"/>
        <dbReference type="Rhea" id="RHEA-COMP:11604"/>
        <dbReference type="ChEBI" id="CHEBI:15378"/>
        <dbReference type="ChEBI" id="CHEBI:29999"/>
        <dbReference type="ChEBI" id="CHEBI:30616"/>
        <dbReference type="ChEBI" id="CHEBI:83421"/>
        <dbReference type="ChEBI" id="CHEBI:456216"/>
        <dbReference type="EC" id="2.7.11.1"/>
    </reaction>
</comment>
<dbReference type="OrthoDB" id="4206417at2759"/>
<comment type="caution">
    <text evidence="11">The sequence shown here is derived from an EMBL/GenBank/DDBJ whole genome shotgun (WGS) entry which is preliminary data.</text>
</comment>
<dbReference type="AlphaFoldDB" id="A0A0G2I389"/>
<dbReference type="InterPro" id="IPR051334">
    <property type="entry name" value="SRPK"/>
</dbReference>
<proteinExistence type="predicted"/>
<evidence type="ECO:0000313" key="11">
    <source>
        <dbReference type="EMBL" id="KKZ64675.1"/>
    </source>
</evidence>
<dbReference type="EC" id="2.7.11.1" evidence="1"/>
<dbReference type="Gene3D" id="1.10.510.10">
    <property type="entry name" value="Transferase(Phosphotransferase) domain 1"/>
    <property type="match status" value="1"/>
</dbReference>
<evidence type="ECO:0000256" key="6">
    <source>
        <dbReference type="ARBA" id="ARBA00022840"/>
    </source>
</evidence>
<evidence type="ECO:0000256" key="9">
    <source>
        <dbReference type="PROSITE-ProRule" id="PRU10141"/>
    </source>
</evidence>
<dbReference type="InterPro" id="IPR011009">
    <property type="entry name" value="Kinase-like_dom_sf"/>
</dbReference>
<dbReference type="EMBL" id="LCZI01000757">
    <property type="protein sequence ID" value="KKZ64675.1"/>
    <property type="molecule type" value="Genomic_DNA"/>
</dbReference>
<protein>
    <recommendedName>
        <fullName evidence="1">non-specific serine/threonine protein kinase</fullName>
        <ecNumber evidence="1">2.7.11.1</ecNumber>
    </recommendedName>
</protein>
<evidence type="ECO:0000313" key="12">
    <source>
        <dbReference type="Proteomes" id="UP000034164"/>
    </source>
</evidence>
<evidence type="ECO:0000256" key="5">
    <source>
        <dbReference type="ARBA" id="ARBA00022777"/>
    </source>
</evidence>
<evidence type="ECO:0000256" key="1">
    <source>
        <dbReference type="ARBA" id="ARBA00012513"/>
    </source>
</evidence>
<dbReference type="PROSITE" id="PS00107">
    <property type="entry name" value="PROTEIN_KINASE_ATP"/>
    <property type="match status" value="1"/>
</dbReference>
<organism evidence="11 12">
    <name type="scientific">[Emmonsia] crescens</name>
    <dbReference type="NCBI Taxonomy" id="73230"/>
    <lineage>
        <taxon>Eukaryota</taxon>
        <taxon>Fungi</taxon>
        <taxon>Dikarya</taxon>
        <taxon>Ascomycota</taxon>
        <taxon>Pezizomycotina</taxon>
        <taxon>Eurotiomycetes</taxon>
        <taxon>Eurotiomycetidae</taxon>
        <taxon>Onygenales</taxon>
        <taxon>Ajellomycetaceae</taxon>
        <taxon>Emergomyces</taxon>
    </lineage>
</organism>
<sequence length="489" mass="55231">MDPYSKIFARAISSFQPFPSLCYRKLKFSPVRWLSASISSQHGSSRSLTTSRSEFDSIKYDWIDGAESLEKYVPGGYHPIMIGDVLHERYSIVHKLGHGGYSTVWLARDAHLDQYVAVKVGIADRSFDSLQQEIKSLRGLCAPLMLSHLSTCTFAQQQQQRGGNSIPLVLDEFNLQAPNGTHLCYTTAPAQCNLKEVSYSRLFPLDVARALSGNLALALAFSHSRGYVHGDVHLRNVLVKLSSGIAQLSVEQLYEKYGRPETITITRHDGNPLLLNNVPPEAVLPVYLGKYAEEFTLSDTQILLSDFGESFSPASDVRRGEDCHTPLAFRAPEAQFEPYTPLSYPSDIWSLATAIWEIIGMKAIFSTEYADINRVLSQHVDLLGSLPSSWWEHWEQRDQFFIENGQPKGGRGRYVWPPIDQAFEDGVQKYRRMDGMGEFDEEETAAILDLMRRMLAFRPEERPTIEEVLQSEWMVQWVLPDVDGSLQAQ</sequence>
<dbReference type="VEuPathDB" id="FungiDB:EMCG_01363"/>
<comment type="catalytic activity">
    <reaction evidence="7">
        <text>L-threonyl-[protein] + ATP = O-phospho-L-threonyl-[protein] + ADP + H(+)</text>
        <dbReference type="Rhea" id="RHEA:46608"/>
        <dbReference type="Rhea" id="RHEA-COMP:11060"/>
        <dbReference type="Rhea" id="RHEA-COMP:11605"/>
        <dbReference type="ChEBI" id="CHEBI:15378"/>
        <dbReference type="ChEBI" id="CHEBI:30013"/>
        <dbReference type="ChEBI" id="CHEBI:30616"/>
        <dbReference type="ChEBI" id="CHEBI:61977"/>
        <dbReference type="ChEBI" id="CHEBI:456216"/>
        <dbReference type="EC" id="2.7.11.1"/>
    </reaction>
</comment>
<keyword evidence="5" id="KW-0418">Kinase</keyword>
<evidence type="ECO:0000256" key="7">
    <source>
        <dbReference type="ARBA" id="ARBA00047899"/>
    </source>
</evidence>
<accession>A0A0G2I389</accession>
<dbReference type="Proteomes" id="UP000034164">
    <property type="component" value="Unassembled WGS sequence"/>
</dbReference>
<dbReference type="InterPro" id="IPR017441">
    <property type="entry name" value="Protein_kinase_ATP_BS"/>
</dbReference>
<dbReference type="GO" id="GO:0000245">
    <property type="term" value="P:spliceosomal complex assembly"/>
    <property type="evidence" value="ECO:0007669"/>
    <property type="project" value="TreeGrafter"/>
</dbReference>
<keyword evidence="2" id="KW-0723">Serine/threonine-protein kinase</keyword>
<keyword evidence="6 9" id="KW-0067">ATP-binding</keyword>
<dbReference type="Gene3D" id="3.30.200.20">
    <property type="entry name" value="Phosphorylase Kinase, domain 1"/>
    <property type="match status" value="1"/>
</dbReference>
<dbReference type="SMART" id="SM00220">
    <property type="entry name" value="S_TKc"/>
    <property type="match status" value="1"/>
</dbReference>
<dbReference type="PANTHER" id="PTHR47634">
    <property type="entry name" value="PROTEIN KINASE DOMAIN-CONTAINING PROTEIN-RELATED"/>
    <property type="match status" value="1"/>
</dbReference>
<dbReference type="InterPro" id="IPR000719">
    <property type="entry name" value="Prot_kinase_dom"/>
</dbReference>
<reference evidence="12" key="1">
    <citation type="journal article" date="2015" name="PLoS Genet.">
        <title>The dynamic genome and transcriptome of the human fungal pathogen Blastomyces and close relative Emmonsia.</title>
        <authorList>
            <person name="Munoz J.F."/>
            <person name="Gauthier G.M."/>
            <person name="Desjardins C.A."/>
            <person name="Gallo J.E."/>
            <person name="Holder J."/>
            <person name="Sullivan T.D."/>
            <person name="Marty A.J."/>
            <person name="Carmen J.C."/>
            <person name="Chen Z."/>
            <person name="Ding L."/>
            <person name="Gujja S."/>
            <person name="Magrini V."/>
            <person name="Misas E."/>
            <person name="Mitreva M."/>
            <person name="Priest M."/>
            <person name="Saif S."/>
            <person name="Whiston E.A."/>
            <person name="Young S."/>
            <person name="Zeng Q."/>
            <person name="Goldman W.E."/>
            <person name="Mardis E.R."/>
            <person name="Taylor J.W."/>
            <person name="McEwen J.G."/>
            <person name="Clay O.K."/>
            <person name="Klein B.S."/>
            <person name="Cuomo C.A."/>
        </authorList>
    </citation>
    <scope>NUCLEOTIDE SEQUENCE [LARGE SCALE GENOMIC DNA]</scope>
    <source>
        <strain evidence="12">UAMH 3008</strain>
    </source>
</reference>
<gene>
    <name evidence="11" type="ORF">EMCG_01363</name>
</gene>